<keyword evidence="2 3" id="KW-0378">Hydrolase</keyword>
<name>A0A210QE35_MIZYE</name>
<evidence type="ECO:0000256" key="2">
    <source>
        <dbReference type="ARBA" id="ARBA00022801"/>
    </source>
</evidence>
<proteinExistence type="inferred from homology"/>
<dbReference type="GO" id="GO:0006525">
    <property type="term" value="P:arginine metabolic process"/>
    <property type="evidence" value="ECO:0007669"/>
    <property type="project" value="TreeGrafter"/>
</dbReference>
<evidence type="ECO:0000313" key="3">
    <source>
        <dbReference type="EMBL" id="OWF47027.1"/>
    </source>
</evidence>
<protein>
    <submittedName>
        <fullName evidence="3">N(G),N(G)-dimethylarginine dimethylaminohydrolase 1</fullName>
    </submittedName>
</protein>
<dbReference type="SUPFAM" id="SSF55909">
    <property type="entry name" value="Pentein"/>
    <property type="match status" value="1"/>
</dbReference>
<dbReference type="Proteomes" id="UP000242188">
    <property type="component" value="Unassembled WGS sequence"/>
</dbReference>
<dbReference type="Gene3D" id="3.75.10.10">
    <property type="entry name" value="L-arginine/glycine Amidinotransferase, Chain A"/>
    <property type="match status" value="1"/>
</dbReference>
<dbReference type="PANTHER" id="PTHR12737:SF9">
    <property type="entry name" value="DIMETHYLARGININASE"/>
    <property type="match status" value="1"/>
</dbReference>
<dbReference type="PANTHER" id="PTHR12737">
    <property type="entry name" value="DIMETHYLARGININE DIMETHYLAMINOHYDROLASE"/>
    <property type="match status" value="1"/>
</dbReference>
<dbReference type="InterPro" id="IPR033199">
    <property type="entry name" value="DDAH-like"/>
</dbReference>
<comment type="similarity">
    <text evidence="1">Belongs to the DDAH family.</text>
</comment>
<dbReference type="GO" id="GO:0016403">
    <property type="term" value="F:dimethylargininase activity"/>
    <property type="evidence" value="ECO:0007669"/>
    <property type="project" value="TreeGrafter"/>
</dbReference>
<dbReference type="GO" id="GO:0045429">
    <property type="term" value="P:positive regulation of nitric oxide biosynthetic process"/>
    <property type="evidence" value="ECO:0007669"/>
    <property type="project" value="TreeGrafter"/>
</dbReference>
<keyword evidence="4" id="KW-1185">Reference proteome</keyword>
<dbReference type="FunFam" id="3.75.10.10:FF:000004">
    <property type="entry name" value="N(G),N(G)-dimethylarginine dimethylaminohydrolase 1"/>
    <property type="match status" value="1"/>
</dbReference>
<reference evidence="3 4" key="1">
    <citation type="journal article" date="2017" name="Nat. Ecol. Evol.">
        <title>Scallop genome provides insights into evolution of bilaterian karyotype and development.</title>
        <authorList>
            <person name="Wang S."/>
            <person name="Zhang J."/>
            <person name="Jiao W."/>
            <person name="Li J."/>
            <person name="Xun X."/>
            <person name="Sun Y."/>
            <person name="Guo X."/>
            <person name="Huan P."/>
            <person name="Dong B."/>
            <person name="Zhang L."/>
            <person name="Hu X."/>
            <person name="Sun X."/>
            <person name="Wang J."/>
            <person name="Zhao C."/>
            <person name="Wang Y."/>
            <person name="Wang D."/>
            <person name="Huang X."/>
            <person name="Wang R."/>
            <person name="Lv J."/>
            <person name="Li Y."/>
            <person name="Zhang Z."/>
            <person name="Liu B."/>
            <person name="Lu W."/>
            <person name="Hui Y."/>
            <person name="Liang J."/>
            <person name="Zhou Z."/>
            <person name="Hou R."/>
            <person name="Li X."/>
            <person name="Liu Y."/>
            <person name="Li H."/>
            <person name="Ning X."/>
            <person name="Lin Y."/>
            <person name="Zhao L."/>
            <person name="Xing Q."/>
            <person name="Dou J."/>
            <person name="Li Y."/>
            <person name="Mao J."/>
            <person name="Guo H."/>
            <person name="Dou H."/>
            <person name="Li T."/>
            <person name="Mu C."/>
            <person name="Jiang W."/>
            <person name="Fu Q."/>
            <person name="Fu X."/>
            <person name="Miao Y."/>
            <person name="Liu J."/>
            <person name="Yu Q."/>
            <person name="Li R."/>
            <person name="Liao H."/>
            <person name="Li X."/>
            <person name="Kong Y."/>
            <person name="Jiang Z."/>
            <person name="Chourrout D."/>
            <person name="Li R."/>
            <person name="Bao Z."/>
        </authorList>
    </citation>
    <scope>NUCLEOTIDE SEQUENCE [LARGE SCALE GENOMIC DNA]</scope>
    <source>
        <strain evidence="3 4">PY_sf001</strain>
    </source>
</reference>
<accession>A0A210QE35</accession>
<gene>
    <name evidence="3" type="ORF">KP79_PYT01366</name>
</gene>
<dbReference type="Pfam" id="PF19420">
    <property type="entry name" value="DDAH_eukar"/>
    <property type="match status" value="1"/>
</dbReference>
<evidence type="ECO:0000313" key="4">
    <source>
        <dbReference type="Proteomes" id="UP000242188"/>
    </source>
</evidence>
<organism evidence="3 4">
    <name type="scientific">Mizuhopecten yessoensis</name>
    <name type="common">Japanese scallop</name>
    <name type="synonym">Patinopecten yessoensis</name>
    <dbReference type="NCBI Taxonomy" id="6573"/>
    <lineage>
        <taxon>Eukaryota</taxon>
        <taxon>Metazoa</taxon>
        <taxon>Spiralia</taxon>
        <taxon>Lophotrochozoa</taxon>
        <taxon>Mollusca</taxon>
        <taxon>Bivalvia</taxon>
        <taxon>Autobranchia</taxon>
        <taxon>Pteriomorphia</taxon>
        <taxon>Pectinida</taxon>
        <taxon>Pectinoidea</taxon>
        <taxon>Pectinidae</taxon>
        <taxon>Mizuhopecten</taxon>
    </lineage>
</organism>
<comment type="caution">
    <text evidence="3">The sequence shown here is derived from an EMBL/GenBank/DDBJ whole genome shotgun (WGS) entry which is preliminary data.</text>
</comment>
<dbReference type="AlphaFoldDB" id="A0A210QE35"/>
<evidence type="ECO:0000256" key="1">
    <source>
        <dbReference type="ARBA" id="ARBA00008532"/>
    </source>
</evidence>
<dbReference type="EMBL" id="NEDP02004049">
    <property type="protein sequence ID" value="OWF47027.1"/>
    <property type="molecule type" value="Genomic_DNA"/>
</dbReference>
<dbReference type="GO" id="GO:0000052">
    <property type="term" value="P:citrulline metabolic process"/>
    <property type="evidence" value="ECO:0007669"/>
    <property type="project" value="TreeGrafter"/>
</dbReference>
<dbReference type="OrthoDB" id="10016839at2759"/>
<sequence length="296" mass="33081">MAAFHYNYAIVSRIPDSFQDIQVQQADADLIDIEKAREEHQEFIKTLKKCDVRVIELASDEAYPECAFLEDCALAIGGVALILRPFSKTRHGEVAGVRKLLQDLNLHVFEIKDPDAFVNGGDVFFTGKEIFVGVGPDERSNERGANAVANVFPEYHVTPIKMRGDVRLKSLVCMAGRDIIACGSSPTALNVLNQIRTTAHYSYKILKLDNDRAANMLYVNGRLIHRTRTEIGEKCYSVLDEKITYVQHKQDISEIAKARGTLSGMVIFISKHSLHKEVISNIGPHDLTAYTEVSNM</sequence>
<dbReference type="GO" id="GO:0016597">
    <property type="term" value="F:amino acid binding"/>
    <property type="evidence" value="ECO:0007669"/>
    <property type="project" value="TreeGrafter"/>
</dbReference>